<organism evidence="1 2">
    <name type="scientific">Vaccinium darrowii</name>
    <dbReference type="NCBI Taxonomy" id="229202"/>
    <lineage>
        <taxon>Eukaryota</taxon>
        <taxon>Viridiplantae</taxon>
        <taxon>Streptophyta</taxon>
        <taxon>Embryophyta</taxon>
        <taxon>Tracheophyta</taxon>
        <taxon>Spermatophyta</taxon>
        <taxon>Magnoliopsida</taxon>
        <taxon>eudicotyledons</taxon>
        <taxon>Gunneridae</taxon>
        <taxon>Pentapetalae</taxon>
        <taxon>asterids</taxon>
        <taxon>Ericales</taxon>
        <taxon>Ericaceae</taxon>
        <taxon>Vaccinioideae</taxon>
        <taxon>Vaccinieae</taxon>
        <taxon>Vaccinium</taxon>
    </lineage>
</organism>
<sequence length="503" mass="56572">MLSEGVFFLPCMVFFPIRNCFLLFCVGHSTDTSFLLLFYDGHSTNTGNCSGHPPASPPPVTTPAPNSTPPKNMLTALATTIPSNPQFFRASLGEPANGKRKWWFDKDVNGYLLKYSNELQRRRLSQHTNFITSILVVSWIWPYHVNTSIGIFQSVATQASPSEEELTDEFLNRLLSAIENDPTSTRETCTAYIEKLCRARKLSVAARLLQSLRDKHIFLTTNAYNLLLVTAGEENDIGLVCQIFKDLLVSWEPICSTSYLNIAKAFINTNDAGLLLRFIKEVSELTFPRSVVIINRIVFAFAECGQTDKALLIFDHMKSLKCKPDLVTYNTVLETLGRVGRADEMLHEFASMKEANIAPDIISYNTLINSLRKLGRLGTCLIFLKEMEERGFEPDLLTYNALIESFGRSGNVEASLRLFNEMKSRRIRPSIYIYRSLISNLKKMGKLELAMTLLEEMTASLSNLISCAQGFRTKKQTLSAPNFIIEIPIDASVIRAGYIGRSY</sequence>
<comment type="caution">
    <text evidence="1">The sequence shown here is derived from an EMBL/GenBank/DDBJ whole genome shotgun (WGS) entry which is preliminary data.</text>
</comment>
<dbReference type="EMBL" id="CM037151">
    <property type="protein sequence ID" value="KAH7844087.1"/>
    <property type="molecule type" value="Genomic_DNA"/>
</dbReference>
<accession>A0ACB7XTL2</accession>
<protein>
    <submittedName>
        <fullName evidence="1">Uncharacterized protein</fullName>
    </submittedName>
</protein>
<gene>
    <name evidence="1" type="ORF">Vadar_024142</name>
</gene>
<evidence type="ECO:0000313" key="1">
    <source>
        <dbReference type="EMBL" id="KAH7844087.1"/>
    </source>
</evidence>
<evidence type="ECO:0000313" key="2">
    <source>
        <dbReference type="Proteomes" id="UP000828048"/>
    </source>
</evidence>
<keyword evidence="2" id="KW-1185">Reference proteome</keyword>
<proteinExistence type="predicted"/>
<dbReference type="Proteomes" id="UP000828048">
    <property type="component" value="Chromosome 1"/>
</dbReference>
<name>A0ACB7XTL2_9ERIC</name>
<reference evidence="1 2" key="1">
    <citation type="journal article" date="2021" name="Hortic Res">
        <title>High-quality reference genome and annotation aids understanding of berry development for evergreen blueberry (Vaccinium darrowii).</title>
        <authorList>
            <person name="Yu J."/>
            <person name="Hulse-Kemp A.M."/>
            <person name="Babiker E."/>
            <person name="Staton M."/>
        </authorList>
    </citation>
    <scope>NUCLEOTIDE SEQUENCE [LARGE SCALE GENOMIC DNA]</scope>
    <source>
        <strain evidence="2">cv. NJ 8807/NJ 8810</strain>
        <tissue evidence="1">Young leaf</tissue>
    </source>
</reference>